<evidence type="ECO:0008006" key="3">
    <source>
        <dbReference type="Google" id="ProtNLM"/>
    </source>
</evidence>
<dbReference type="OrthoDB" id="2989832at2"/>
<name>A0A0R2MSW6_9LACO</name>
<proteinExistence type="predicted"/>
<evidence type="ECO:0000313" key="2">
    <source>
        <dbReference type="Proteomes" id="UP000050969"/>
    </source>
</evidence>
<dbReference type="AlphaFoldDB" id="A0A0R2MSW6"/>
<dbReference type="STRING" id="1293598.IV56_GL000943"/>
<dbReference type="PATRIC" id="fig|1293598.4.peg.993"/>
<evidence type="ECO:0000313" key="1">
    <source>
        <dbReference type="EMBL" id="KRO16670.1"/>
    </source>
</evidence>
<protein>
    <recommendedName>
        <fullName evidence="3">PepSY domain-containing protein</fullName>
    </recommendedName>
</protein>
<organism evidence="1 2">
    <name type="scientific">Lacticaseibacillus saniviri JCM 17471 = DSM 24301</name>
    <dbReference type="NCBI Taxonomy" id="1293598"/>
    <lineage>
        <taxon>Bacteria</taxon>
        <taxon>Bacillati</taxon>
        <taxon>Bacillota</taxon>
        <taxon>Bacilli</taxon>
        <taxon>Lactobacillales</taxon>
        <taxon>Lactobacillaceae</taxon>
        <taxon>Lacticaseibacillus</taxon>
    </lineage>
</organism>
<dbReference type="NCBIfam" id="TIGR01643">
    <property type="entry name" value="YD_repeat_2x"/>
    <property type="match status" value="1"/>
</dbReference>
<comment type="caution">
    <text evidence="1">The sequence shown here is derived from an EMBL/GenBank/DDBJ whole genome shotgun (WGS) entry which is preliminary data.</text>
</comment>
<reference evidence="1 2" key="1">
    <citation type="journal article" date="2015" name="Genome Announc.">
        <title>Expanding the biotechnology potential of lactobacilli through comparative genomics of 213 strains and associated genera.</title>
        <authorList>
            <person name="Sun Z."/>
            <person name="Harris H.M."/>
            <person name="McCann A."/>
            <person name="Guo C."/>
            <person name="Argimon S."/>
            <person name="Zhang W."/>
            <person name="Yang X."/>
            <person name="Jeffery I.B."/>
            <person name="Cooney J.C."/>
            <person name="Kagawa T.F."/>
            <person name="Liu W."/>
            <person name="Song Y."/>
            <person name="Salvetti E."/>
            <person name="Wrobel A."/>
            <person name="Rasinkangas P."/>
            <person name="Parkhill J."/>
            <person name="Rea M.C."/>
            <person name="O'Sullivan O."/>
            <person name="Ritari J."/>
            <person name="Douillard F.P."/>
            <person name="Paul Ross R."/>
            <person name="Yang R."/>
            <person name="Briner A.E."/>
            <person name="Felis G.E."/>
            <person name="de Vos W.M."/>
            <person name="Barrangou R."/>
            <person name="Klaenhammer T.R."/>
            <person name="Caufield P.W."/>
            <person name="Cui Y."/>
            <person name="Zhang H."/>
            <person name="O'Toole P.W."/>
        </authorList>
    </citation>
    <scope>NUCLEOTIDE SEQUENCE [LARGE SCALE GENOMIC DNA]</scope>
    <source>
        <strain evidence="1 2">DSM 24301</strain>
    </source>
</reference>
<accession>A0A0R2MSW6</accession>
<dbReference type="InterPro" id="IPR006530">
    <property type="entry name" value="YD"/>
</dbReference>
<gene>
    <name evidence="1" type="ORF">IV56_GL000943</name>
</gene>
<dbReference type="RefSeq" id="WP_054777694.1">
    <property type="nucleotide sequence ID" value="NZ_BBBX01000018.1"/>
</dbReference>
<sequence length="102" mass="10949">MKKSVVATSLIAIGALGVAAYQSIRHYQHYTIPQRLLAQMKAQALVSGPITGAWIEMDPKPFGDGDTLAYYGGITRVTDDGLVQTEYAYDADGQLLSAKTIA</sequence>
<keyword evidence="2" id="KW-1185">Reference proteome</keyword>
<dbReference type="EMBL" id="JQCE01000034">
    <property type="protein sequence ID" value="KRO16670.1"/>
    <property type="molecule type" value="Genomic_DNA"/>
</dbReference>
<dbReference type="Proteomes" id="UP000050969">
    <property type="component" value="Unassembled WGS sequence"/>
</dbReference>